<dbReference type="InterPro" id="IPR003961">
    <property type="entry name" value="FN3_dom"/>
</dbReference>
<proteinExistence type="predicted"/>
<dbReference type="AlphaFoldDB" id="A0A3B1CEC9"/>
<feature type="domain" description="PKD" evidence="5">
    <location>
        <begin position="175"/>
        <end position="237"/>
    </location>
</feature>
<organism evidence="8">
    <name type="scientific">hydrothermal vent metagenome</name>
    <dbReference type="NCBI Taxonomy" id="652676"/>
    <lineage>
        <taxon>unclassified sequences</taxon>
        <taxon>metagenomes</taxon>
        <taxon>ecological metagenomes</taxon>
    </lineage>
</organism>
<dbReference type="PROSITE" id="PS51257">
    <property type="entry name" value="PROKAR_LIPOPROTEIN"/>
    <property type="match status" value="1"/>
</dbReference>
<keyword evidence="2" id="KW-0732">Signal</keyword>
<evidence type="ECO:0000259" key="6">
    <source>
        <dbReference type="PROSITE" id="PS50835"/>
    </source>
</evidence>
<protein>
    <recommendedName>
        <fullName evidence="9">Chitinase</fullName>
    </recommendedName>
</protein>
<dbReference type="PANTHER" id="PTHR46652">
    <property type="entry name" value="LEUCINE-RICH REPEAT AND IQ DOMAIN-CONTAINING PROTEIN 1-RELATED"/>
    <property type="match status" value="1"/>
</dbReference>
<dbReference type="EMBL" id="UOGA01000221">
    <property type="protein sequence ID" value="VAX22298.1"/>
    <property type="molecule type" value="Genomic_DNA"/>
</dbReference>
<dbReference type="CDD" id="cd00063">
    <property type="entry name" value="FN3"/>
    <property type="match status" value="1"/>
</dbReference>
<dbReference type="SUPFAM" id="SSF52075">
    <property type="entry name" value="Outer arm dynein light chain 1"/>
    <property type="match status" value="1"/>
</dbReference>
<gene>
    <name evidence="8" type="ORF">MNBD_NITROSPINAE04-2391</name>
</gene>
<dbReference type="InterPro" id="IPR022409">
    <property type="entry name" value="PKD/Chitinase_dom"/>
</dbReference>
<dbReference type="PROSITE" id="PS50835">
    <property type="entry name" value="IG_LIKE"/>
    <property type="match status" value="1"/>
</dbReference>
<name>A0A3B1CEC9_9ZZZZ</name>
<dbReference type="SUPFAM" id="SSF49299">
    <property type="entry name" value="PKD domain"/>
    <property type="match status" value="2"/>
</dbReference>
<evidence type="ECO:0000256" key="3">
    <source>
        <dbReference type="ARBA" id="ARBA00022737"/>
    </source>
</evidence>
<dbReference type="PROSITE" id="PS51450">
    <property type="entry name" value="LRR"/>
    <property type="match status" value="2"/>
</dbReference>
<dbReference type="Gene3D" id="3.80.10.10">
    <property type="entry name" value="Ribonuclease Inhibitor"/>
    <property type="match status" value="1"/>
</dbReference>
<evidence type="ECO:0000256" key="4">
    <source>
        <dbReference type="ARBA" id="ARBA00023157"/>
    </source>
</evidence>
<dbReference type="Gene3D" id="2.60.40.10">
    <property type="entry name" value="Immunoglobulins"/>
    <property type="match status" value="3"/>
</dbReference>
<dbReference type="InterPro" id="IPR036116">
    <property type="entry name" value="FN3_sf"/>
</dbReference>
<feature type="domain" description="Ig-like" evidence="6">
    <location>
        <begin position="242"/>
        <end position="318"/>
    </location>
</feature>
<dbReference type="Pfam" id="PF13855">
    <property type="entry name" value="LRR_8"/>
    <property type="match status" value="1"/>
</dbReference>
<dbReference type="InterPro" id="IPR003591">
    <property type="entry name" value="Leu-rich_rpt_typical-subtyp"/>
</dbReference>
<dbReference type="PROSITE" id="PS50093">
    <property type="entry name" value="PKD"/>
    <property type="match status" value="1"/>
</dbReference>
<dbReference type="InterPro" id="IPR007110">
    <property type="entry name" value="Ig-like_dom"/>
</dbReference>
<evidence type="ECO:0000313" key="8">
    <source>
        <dbReference type="EMBL" id="VAX22298.1"/>
    </source>
</evidence>
<evidence type="ECO:0000256" key="2">
    <source>
        <dbReference type="ARBA" id="ARBA00022729"/>
    </source>
</evidence>
<dbReference type="Pfam" id="PF00041">
    <property type="entry name" value="fn3"/>
    <property type="match status" value="1"/>
</dbReference>
<sequence length="595" mass="61695">MKKLPPTFAFTSLCIGLLLVFISCGDINQGQLSGGQSRISSLALEWPDGYQYDPATARLRGPGVYGDDDTGAYRATPSYVTSITVTITGGGSKKVYNVSLESAEIEDSFQPGQYTISVVVETSIGLTFTGSTTVNIVSGPNNDISINLKVDAPPTSESISVSNSRPYKNQSITISISVTDLDEGDVFSYSWSASGGSVSGSGNSATWSSDKSGSYSVTVTVDDGRGGVMAKTAAITVVNRNPVISSVSVDNKKPGVGDTITATCSATDPDDDPLTFSWQDGASGTTLQHTVTSSDSFTMKCTVSDGDGGQASKSVTINGVVTIPTAPTGVSASGGSSKVTVSWGAVTDATSYNIYWDTSPGVTTASNKITGVSSSYAHTGRTNGTSYYYVVTAVNSAGESSTSSEVNSKAGILLAGLFADGALQTCINGAGKTYASEMTTDFLVCATMGIANLSGMEYLTNLTRASFIDNNITDVSYLSSMTSLQTLYLNNNSITSVSDLASMTNLTTLFLESNNISDVSQLSGLTSLQYLRLNDNSITTGVDTLAAVTWTGPINFWFQNNPTIPCADLTALRVTITGAGGSFLPTTSISGTDCT</sequence>
<dbReference type="InterPro" id="IPR035986">
    <property type="entry name" value="PKD_dom_sf"/>
</dbReference>
<reference evidence="8" key="1">
    <citation type="submission" date="2018-06" db="EMBL/GenBank/DDBJ databases">
        <authorList>
            <person name="Zhirakovskaya E."/>
        </authorList>
    </citation>
    <scope>NUCLEOTIDE SEQUENCE</scope>
</reference>
<dbReference type="InterPro" id="IPR050836">
    <property type="entry name" value="SDS22/Internalin_LRR"/>
</dbReference>
<dbReference type="SMART" id="SM00089">
    <property type="entry name" value="PKD"/>
    <property type="match status" value="2"/>
</dbReference>
<dbReference type="Pfam" id="PF00801">
    <property type="entry name" value="PKD"/>
    <property type="match status" value="1"/>
</dbReference>
<dbReference type="InterPro" id="IPR013783">
    <property type="entry name" value="Ig-like_fold"/>
</dbReference>
<feature type="domain" description="Fibronectin type-III" evidence="7">
    <location>
        <begin position="323"/>
        <end position="413"/>
    </location>
</feature>
<evidence type="ECO:0008006" key="9">
    <source>
        <dbReference type="Google" id="ProtNLM"/>
    </source>
</evidence>
<dbReference type="InterPro" id="IPR032675">
    <property type="entry name" value="LRR_dom_sf"/>
</dbReference>
<accession>A0A3B1CEC9</accession>
<dbReference type="PANTHER" id="PTHR46652:SF3">
    <property type="entry name" value="LEUCINE-RICH REPEAT-CONTAINING PROTEIN 9"/>
    <property type="match status" value="1"/>
</dbReference>
<keyword evidence="1" id="KW-0433">Leucine-rich repeat</keyword>
<dbReference type="SMART" id="SM00060">
    <property type="entry name" value="FN3"/>
    <property type="match status" value="1"/>
</dbReference>
<dbReference type="InterPro" id="IPR000601">
    <property type="entry name" value="PKD_dom"/>
</dbReference>
<dbReference type="SUPFAM" id="SSF49265">
    <property type="entry name" value="Fibronectin type III"/>
    <property type="match status" value="1"/>
</dbReference>
<dbReference type="PROSITE" id="PS50853">
    <property type="entry name" value="FN3"/>
    <property type="match status" value="1"/>
</dbReference>
<keyword evidence="4" id="KW-1015">Disulfide bond</keyword>
<dbReference type="InterPro" id="IPR001611">
    <property type="entry name" value="Leu-rich_rpt"/>
</dbReference>
<evidence type="ECO:0000259" key="7">
    <source>
        <dbReference type="PROSITE" id="PS50853"/>
    </source>
</evidence>
<dbReference type="SMART" id="SM00369">
    <property type="entry name" value="LRR_TYP"/>
    <property type="match status" value="3"/>
</dbReference>
<keyword evidence="3" id="KW-0677">Repeat</keyword>
<evidence type="ECO:0000256" key="1">
    <source>
        <dbReference type="ARBA" id="ARBA00022614"/>
    </source>
</evidence>
<dbReference type="SMART" id="SM00365">
    <property type="entry name" value="LRR_SD22"/>
    <property type="match status" value="4"/>
</dbReference>
<evidence type="ECO:0000259" key="5">
    <source>
        <dbReference type="PROSITE" id="PS50093"/>
    </source>
</evidence>